<feature type="binding site" evidence="15">
    <location>
        <position position="158"/>
    </location>
    <ligand>
        <name>substrate</name>
    </ligand>
</feature>
<comment type="catalytic activity">
    <reaction evidence="14 15">
        <text>L-aspartate 4-semialdehyde + phosphate + NADP(+) = 4-phospho-L-aspartate + NADPH + H(+)</text>
        <dbReference type="Rhea" id="RHEA:24284"/>
        <dbReference type="ChEBI" id="CHEBI:15378"/>
        <dbReference type="ChEBI" id="CHEBI:43474"/>
        <dbReference type="ChEBI" id="CHEBI:57535"/>
        <dbReference type="ChEBI" id="CHEBI:57783"/>
        <dbReference type="ChEBI" id="CHEBI:58349"/>
        <dbReference type="ChEBI" id="CHEBI:537519"/>
        <dbReference type="EC" id="1.2.1.11"/>
    </reaction>
</comment>
<feature type="binding site" evidence="15">
    <location>
        <begin position="40"/>
        <end position="41"/>
    </location>
    <ligand>
        <name>NADP(+)</name>
        <dbReference type="ChEBI" id="CHEBI:58349"/>
    </ligand>
</feature>
<keyword evidence="18" id="KW-1185">Reference proteome</keyword>
<dbReference type="PANTHER" id="PTHR46278">
    <property type="entry name" value="DEHYDROGENASE, PUTATIVE-RELATED"/>
    <property type="match status" value="1"/>
</dbReference>
<dbReference type="EMBL" id="JBGMEF010000004">
    <property type="protein sequence ID" value="MFO3666328.1"/>
    <property type="molecule type" value="Genomic_DNA"/>
</dbReference>
<dbReference type="GO" id="GO:0004073">
    <property type="term" value="F:aspartate-semialdehyde dehydrogenase activity"/>
    <property type="evidence" value="ECO:0007669"/>
    <property type="project" value="UniProtKB-EC"/>
</dbReference>
<protein>
    <recommendedName>
        <fullName evidence="6 15">Aspartate-semialdehyde dehydrogenase</fullName>
        <shortName evidence="15">ASA dehydrogenase</shortName>
        <shortName evidence="15">ASADH</shortName>
        <ecNumber evidence="6 15">1.2.1.11</ecNumber>
    </recommendedName>
    <alternativeName>
        <fullName evidence="15">Aspartate-beta-semialdehyde dehydrogenase</fullName>
    </alternativeName>
</protein>
<dbReference type="Gene3D" id="3.30.360.10">
    <property type="entry name" value="Dihydrodipicolinate Reductase, domain 2"/>
    <property type="match status" value="1"/>
</dbReference>
<evidence type="ECO:0000256" key="5">
    <source>
        <dbReference type="ARBA" id="ARBA00011738"/>
    </source>
</evidence>
<gene>
    <name evidence="15" type="primary">asd</name>
    <name evidence="17" type="ORF">ACCQ42_00880</name>
</gene>
<evidence type="ECO:0000256" key="7">
    <source>
        <dbReference type="ARBA" id="ARBA00022605"/>
    </source>
</evidence>
<dbReference type="HAMAP" id="MF_02121">
    <property type="entry name" value="ASADH"/>
    <property type="match status" value="1"/>
</dbReference>
<evidence type="ECO:0000256" key="3">
    <source>
        <dbReference type="ARBA" id="ARBA00005097"/>
    </source>
</evidence>
<evidence type="ECO:0000256" key="14">
    <source>
        <dbReference type="ARBA" id="ARBA00047891"/>
    </source>
</evidence>
<evidence type="ECO:0000256" key="6">
    <source>
        <dbReference type="ARBA" id="ARBA00013120"/>
    </source>
</evidence>
<feature type="binding site" evidence="15">
    <location>
        <position position="227"/>
    </location>
    <ligand>
        <name>substrate</name>
    </ligand>
</feature>
<accession>A0ABW9MBS5</accession>
<dbReference type="InterPro" id="IPR000534">
    <property type="entry name" value="Semialdehyde_DH_NAD-bd"/>
</dbReference>
<dbReference type="InterPro" id="IPR036291">
    <property type="entry name" value="NAD(P)-bd_dom_sf"/>
</dbReference>
<keyword evidence="12 15" id="KW-0457">Lysine biosynthesis</keyword>
<evidence type="ECO:0000256" key="8">
    <source>
        <dbReference type="ARBA" id="ARBA00022697"/>
    </source>
</evidence>
<dbReference type="PIRSF" id="PIRSF000148">
    <property type="entry name" value="ASA_dh"/>
    <property type="match status" value="1"/>
</dbReference>
<evidence type="ECO:0000256" key="4">
    <source>
        <dbReference type="ARBA" id="ARBA00010584"/>
    </source>
</evidence>
<dbReference type="InterPro" id="IPR012280">
    <property type="entry name" value="Semialdhyde_DH_dimer_dom"/>
</dbReference>
<feature type="active site" description="Proton acceptor" evidence="15">
    <location>
        <position position="234"/>
    </location>
</feature>
<comment type="pathway">
    <text evidence="1 15">Amino-acid biosynthesis; L-methionine biosynthesis via de novo pathway; L-homoserine from L-aspartate: step 2/3.</text>
</comment>
<comment type="pathway">
    <text evidence="2 15">Amino-acid biosynthesis; L-lysine biosynthesis via DAP pathway; (S)-tetrahydrodipicolinate from L-aspartate: step 2/4.</text>
</comment>
<dbReference type="RefSeq" id="WP_106460778.1">
    <property type="nucleotide sequence ID" value="NZ_JBGMEF010000004.1"/>
</dbReference>
<dbReference type="NCBIfam" id="TIGR01296">
    <property type="entry name" value="asd_B"/>
    <property type="match status" value="1"/>
</dbReference>
<comment type="caution">
    <text evidence="15">Lacks conserved residue(s) required for the propagation of feature annotation.</text>
</comment>
<feature type="domain" description="Semialdehyde dehydrogenase NAD-binding" evidence="16">
    <location>
        <begin position="5"/>
        <end position="122"/>
    </location>
</feature>
<reference evidence="17 18" key="1">
    <citation type="journal article" date="2025" name="Anaerobe">
        <title>Description of Anaerococcus kampingiae sp. nov., Anaerococcus groningensis sp. nov., Anaerococcus martiniensis sp. nov., and Anaerococcus cruorum sp. nov., isolated from human clinical specimens.</title>
        <authorList>
            <person name="Boiten K.E."/>
            <person name="Meijer J."/>
            <person name="van Wezel E.M."/>
            <person name="Veloo A.C.M."/>
        </authorList>
    </citation>
    <scope>NUCLEOTIDE SEQUENCE [LARGE SCALE GENOMIC DNA]</scope>
    <source>
        <strain evidence="17 18">ENR0874</strain>
    </source>
</reference>
<evidence type="ECO:0000313" key="18">
    <source>
        <dbReference type="Proteomes" id="UP001637994"/>
    </source>
</evidence>
<dbReference type="Proteomes" id="UP001637994">
    <property type="component" value="Unassembled WGS sequence"/>
</dbReference>
<dbReference type="SUPFAM" id="SSF51735">
    <property type="entry name" value="NAD(P)-binding Rossmann-fold domains"/>
    <property type="match status" value="1"/>
</dbReference>
<dbReference type="InterPro" id="IPR005986">
    <property type="entry name" value="Asp_semialdehyde_DH_beta"/>
</dbReference>
<feature type="binding site" evidence="15">
    <location>
        <begin position="161"/>
        <end position="162"/>
    </location>
    <ligand>
        <name>NADP(+)</name>
        <dbReference type="ChEBI" id="CHEBI:58349"/>
    </ligand>
</feature>
<feature type="active site" description="Acyl-thioester intermediate" evidence="15">
    <location>
        <position position="131"/>
    </location>
</feature>
<dbReference type="Pfam" id="PF02774">
    <property type="entry name" value="Semialdhyde_dhC"/>
    <property type="match status" value="1"/>
</dbReference>
<comment type="similarity">
    <text evidence="4 15">Belongs to the aspartate-semialdehyde dehydrogenase family.</text>
</comment>
<keyword evidence="9 15" id="KW-0521">NADP</keyword>
<evidence type="ECO:0000256" key="2">
    <source>
        <dbReference type="ARBA" id="ARBA00005076"/>
    </source>
</evidence>
<evidence type="ECO:0000256" key="1">
    <source>
        <dbReference type="ARBA" id="ARBA00005021"/>
    </source>
</evidence>
<dbReference type="PANTHER" id="PTHR46278:SF2">
    <property type="entry name" value="ASPARTATE-SEMIALDEHYDE DEHYDROGENASE"/>
    <property type="match status" value="1"/>
</dbReference>
<keyword evidence="8 15" id="KW-0791">Threonine biosynthesis</keyword>
<comment type="subunit">
    <text evidence="5 15">Homodimer.</text>
</comment>
<proteinExistence type="inferred from homology"/>
<feature type="binding site" evidence="15">
    <location>
        <position position="102"/>
    </location>
    <ligand>
        <name>phosphate</name>
        <dbReference type="ChEBI" id="CHEBI:43474"/>
    </ligand>
</feature>
<dbReference type="SUPFAM" id="SSF55347">
    <property type="entry name" value="Glyceraldehyde-3-phosphate dehydrogenase-like, C-terminal domain"/>
    <property type="match status" value="1"/>
</dbReference>
<keyword evidence="10 15" id="KW-0220">Diaminopimelate biosynthesis</keyword>
<evidence type="ECO:0000256" key="15">
    <source>
        <dbReference type="HAMAP-Rule" id="MF_02121"/>
    </source>
</evidence>
<dbReference type="Pfam" id="PF01118">
    <property type="entry name" value="Semialdhyde_dh"/>
    <property type="match status" value="1"/>
</dbReference>
<keyword evidence="11 15" id="KW-0560">Oxidoreductase</keyword>
<dbReference type="NCBIfam" id="NF011456">
    <property type="entry name" value="PRK14874.1"/>
    <property type="match status" value="1"/>
</dbReference>
<feature type="binding site" evidence="15">
    <location>
        <begin position="12"/>
        <end position="15"/>
    </location>
    <ligand>
        <name>NADP(+)</name>
        <dbReference type="ChEBI" id="CHEBI:58349"/>
    </ligand>
</feature>
<evidence type="ECO:0000256" key="12">
    <source>
        <dbReference type="ARBA" id="ARBA00023154"/>
    </source>
</evidence>
<dbReference type="CDD" id="cd18131">
    <property type="entry name" value="ASADH_C_bac_euk_like"/>
    <property type="match status" value="1"/>
</dbReference>
<evidence type="ECO:0000256" key="11">
    <source>
        <dbReference type="ARBA" id="ARBA00023002"/>
    </source>
</evidence>
<dbReference type="SMART" id="SM00859">
    <property type="entry name" value="Semialdhyde_dh"/>
    <property type="match status" value="1"/>
</dbReference>
<keyword evidence="13 15" id="KW-0486">Methionine biosynthesis</keyword>
<dbReference type="Gene3D" id="3.40.50.720">
    <property type="entry name" value="NAD(P)-binding Rossmann-like Domain"/>
    <property type="match status" value="1"/>
</dbReference>
<dbReference type="InterPro" id="IPR012080">
    <property type="entry name" value="Asp_semialdehyde_DH"/>
</dbReference>
<evidence type="ECO:0000256" key="10">
    <source>
        <dbReference type="ARBA" id="ARBA00022915"/>
    </source>
</evidence>
<comment type="pathway">
    <text evidence="3 15">Amino-acid biosynthesis; L-threonine biosynthesis; L-threonine from L-aspartate: step 2/5.</text>
</comment>
<dbReference type="CDD" id="cd02316">
    <property type="entry name" value="VcASADH2_like_N"/>
    <property type="match status" value="1"/>
</dbReference>
<comment type="function">
    <text evidence="15">Catalyzes the NADPH-dependent formation of L-aspartate-semialdehyde (L-ASA) by the reductive dephosphorylation of L-aspartyl-4-phosphate.</text>
</comment>
<comment type="caution">
    <text evidence="17">The sequence shown here is derived from an EMBL/GenBank/DDBJ whole genome shotgun (WGS) entry which is preliminary data.</text>
</comment>
<evidence type="ECO:0000259" key="16">
    <source>
        <dbReference type="SMART" id="SM00859"/>
    </source>
</evidence>
<feature type="binding site" evidence="15">
    <location>
        <position position="307"/>
    </location>
    <ligand>
        <name>NADP(+)</name>
        <dbReference type="ChEBI" id="CHEBI:58349"/>
    </ligand>
</feature>
<keyword evidence="7 15" id="KW-0028">Amino-acid biosynthesis</keyword>
<evidence type="ECO:0000256" key="13">
    <source>
        <dbReference type="ARBA" id="ARBA00023167"/>
    </source>
</evidence>
<sequence length="327" mass="36807">MRKVNVAVVGASGLVGRKIREILEERNFPVEKLFAFASKKSAGTKIEYAGREVIIEELKEDSFDGRGIDIALFAAGGSVSEKYIPLAIKNNIKVVDNSSFFRMDKNVPLVIPEVNPDDIKEDDMLIANPNCSTIQSVLAISKIHKDFGIERIIYNTYQAVSGGGERALEDLYEKKNDHWKYKIYDNVLPQIDVFLDNGYTKEEMKMIDETRKILDDQDLKITATAIRVPVSNSHGVSINLKLKKDFTLDEIRQTIKATPGVILEDDIKEEIYPMPAFVSGKDEVFVGRIREDYSCERSLNLWTVADNIRKGAALNAIEIAELLVEDM</sequence>
<name>A0ABW9MBS5_9FIRM</name>
<evidence type="ECO:0000256" key="9">
    <source>
        <dbReference type="ARBA" id="ARBA00022857"/>
    </source>
</evidence>
<dbReference type="EC" id="1.2.1.11" evidence="6 15"/>
<organism evidence="17 18">
    <name type="scientific">Anaerococcus kampingae</name>
    <dbReference type="NCBI Taxonomy" id="3115614"/>
    <lineage>
        <taxon>Bacteria</taxon>
        <taxon>Bacillati</taxon>
        <taxon>Bacillota</taxon>
        <taxon>Tissierellia</taxon>
        <taxon>Tissierellales</taxon>
        <taxon>Peptoniphilaceae</taxon>
        <taxon>Anaerococcus</taxon>
    </lineage>
</organism>
<evidence type="ECO:0000313" key="17">
    <source>
        <dbReference type="EMBL" id="MFO3666328.1"/>
    </source>
</evidence>